<keyword evidence="1" id="KW-1133">Transmembrane helix</keyword>
<evidence type="ECO:0000256" key="1">
    <source>
        <dbReference type="SAM" id="Phobius"/>
    </source>
</evidence>
<dbReference type="RefSeq" id="WP_202763366.1">
    <property type="nucleotide sequence ID" value="NZ_CAESAQ020000080.1"/>
</dbReference>
<evidence type="ECO:0000313" key="4">
    <source>
        <dbReference type="Proteomes" id="UP000643672"/>
    </source>
</evidence>
<gene>
    <name evidence="3" type="ORF">THERMOS_2046</name>
</gene>
<sequence>MILTKFNFSTLIFSALLTFNINATICTPSENDEFDEEISQQEGADPSIEEEVMPTESEYVSSVEENVSSVAAETSELLEDAVMDTAMITAEEAVAVLGVIGIVVVVGIMVYRVVTVFSNPASTTKDKVITVLSVLSPVADFFSTIVNDFGLSPGDKARKKVDDALSDATTDRYSYKVNTQETSNLDSLVSKIEKHLTDSINNTSSIRGVRINYDQILLRHYAEKYLLTAKNIYSSLPNIYARQWMKASPDFIALDNALESAVKGEKFDLPDIISSKTRTLCGINDNDDNDSLSLSNKSANQVKRCVNGIFYDYKTHFSAYSLDDLITISTPDLGQTPPVEVVKSTTFRDFLVAYAGTYNHFLSTIKVSYASGIYKEKARVERMICVKQKTAAEDFLVKAKANVWSLASLIFSAANNIDGSGRSKAPICWDGKRYMCSSYIKYNRSKDPSVPLALDKIDTLQVLIDDAYNSCTEGEYDGGASHGALIYALNTDRFYPMLDKGDTAKLFTNIFRGVKTNLVLSVKQKLKILYESKKQK</sequence>
<evidence type="ECO:0000256" key="2">
    <source>
        <dbReference type="SAM" id="SignalP"/>
    </source>
</evidence>
<keyword evidence="1" id="KW-0472">Membrane</keyword>
<protein>
    <submittedName>
        <fullName evidence="3">Uncharacterized protein</fullName>
    </submittedName>
</protein>
<feature type="signal peptide" evidence="2">
    <location>
        <begin position="1"/>
        <end position="23"/>
    </location>
</feature>
<keyword evidence="4" id="KW-1185">Reference proteome</keyword>
<name>A0A8H8XGR6_9GAMM</name>
<organism evidence="3 4">
    <name type="scientific">Bathymodiolus thermophilus thioautotrophic gill symbiont</name>
    <dbReference type="NCBI Taxonomy" id="2360"/>
    <lineage>
        <taxon>Bacteria</taxon>
        <taxon>Pseudomonadati</taxon>
        <taxon>Pseudomonadota</taxon>
        <taxon>Gammaproteobacteria</taxon>
        <taxon>sulfur-oxidizing symbionts</taxon>
    </lineage>
</organism>
<reference evidence="3 4" key="1">
    <citation type="submission" date="2020-05" db="EMBL/GenBank/DDBJ databases">
        <authorList>
            <person name="Petersen J."/>
            <person name="Sayavedra L."/>
        </authorList>
    </citation>
    <scope>NUCLEOTIDE SEQUENCE [LARGE SCALE GENOMIC DNA]</scope>
    <source>
        <strain evidence="3">B thermophilus SOXS</strain>
    </source>
</reference>
<keyword evidence="1" id="KW-0812">Transmembrane</keyword>
<feature type="transmembrane region" description="Helical" evidence="1">
    <location>
        <begin position="93"/>
        <end position="114"/>
    </location>
</feature>
<keyword evidence="2" id="KW-0732">Signal</keyword>
<feature type="chain" id="PRO_5034425340" evidence="2">
    <location>
        <begin position="24"/>
        <end position="536"/>
    </location>
</feature>
<proteinExistence type="predicted"/>
<dbReference type="AlphaFoldDB" id="A0A8H8XGR6"/>
<accession>A0A8H8XGR6</accession>
<dbReference type="EMBL" id="CAESAQ020000080">
    <property type="protein sequence ID" value="CAB5504929.1"/>
    <property type="molecule type" value="Genomic_DNA"/>
</dbReference>
<comment type="caution">
    <text evidence="3">The sequence shown here is derived from an EMBL/GenBank/DDBJ whole genome shotgun (WGS) entry which is preliminary data.</text>
</comment>
<evidence type="ECO:0000313" key="3">
    <source>
        <dbReference type="EMBL" id="CAB5504929.1"/>
    </source>
</evidence>
<dbReference type="Proteomes" id="UP000643672">
    <property type="component" value="Unassembled WGS sequence"/>
</dbReference>